<gene>
    <name evidence="2" type="ORF">ENX03_06380</name>
</gene>
<organism evidence="2">
    <name type="scientific">Leptospirillum ferriphilum</name>
    <dbReference type="NCBI Taxonomy" id="178606"/>
    <lineage>
        <taxon>Bacteria</taxon>
        <taxon>Pseudomonadati</taxon>
        <taxon>Nitrospirota</taxon>
        <taxon>Nitrospiria</taxon>
        <taxon>Nitrospirales</taxon>
        <taxon>Nitrospiraceae</taxon>
        <taxon>Leptospirillum</taxon>
    </lineage>
</organism>
<keyword evidence="1" id="KW-1133">Transmembrane helix</keyword>
<dbReference type="AlphaFoldDB" id="A0A7C3QS67"/>
<name>A0A7C3QS67_9BACT</name>
<keyword evidence="1" id="KW-0812">Transmembrane</keyword>
<dbReference type="EMBL" id="DTMM01000126">
    <property type="protein sequence ID" value="HFT93550.1"/>
    <property type="molecule type" value="Genomic_DNA"/>
</dbReference>
<keyword evidence="1" id="KW-0472">Membrane</keyword>
<evidence type="ECO:0000313" key="2">
    <source>
        <dbReference type="EMBL" id="HFT93550.1"/>
    </source>
</evidence>
<accession>A0A7C3QS67</accession>
<sequence>MNLDFLSRHKDTEDLRPPSGMDRLLEMESRLSDYRRLFWVVSGLFLLALWLTYQSAPRKPLVVGLFQDGHMQALTPLSTIDQSSRFHIVLSAFVQEFLHDLTEYDSFQETYRLKKAFDMMTPGLKSRFQADFVKNRFVQTIRDSRIRSRVELRESQIRKVSPGVYAIVAVVVRHIFSYDNPNSRRDDILKCRFLIRSGSPLPSNPYGLWVSSYAEHLIDRTTPSGKAP</sequence>
<reference evidence="2" key="1">
    <citation type="journal article" date="2020" name="mSystems">
        <title>Genome- and Community-Level Interaction Insights into Carbon Utilization and Element Cycling Functions of Hydrothermarchaeota in Hydrothermal Sediment.</title>
        <authorList>
            <person name="Zhou Z."/>
            <person name="Liu Y."/>
            <person name="Xu W."/>
            <person name="Pan J."/>
            <person name="Luo Z.H."/>
            <person name="Li M."/>
        </authorList>
    </citation>
    <scope>NUCLEOTIDE SEQUENCE [LARGE SCALE GENOMIC DNA]</scope>
    <source>
        <strain evidence="2">SpSt-902</strain>
    </source>
</reference>
<feature type="transmembrane region" description="Helical" evidence="1">
    <location>
        <begin position="37"/>
        <end position="53"/>
    </location>
</feature>
<protein>
    <recommendedName>
        <fullName evidence="3">Bacterial virulence protein VirB8 domain-containing protein</fullName>
    </recommendedName>
</protein>
<proteinExistence type="predicted"/>
<evidence type="ECO:0000256" key="1">
    <source>
        <dbReference type="SAM" id="Phobius"/>
    </source>
</evidence>
<comment type="caution">
    <text evidence="2">The sequence shown here is derived from an EMBL/GenBank/DDBJ whole genome shotgun (WGS) entry which is preliminary data.</text>
</comment>
<evidence type="ECO:0008006" key="3">
    <source>
        <dbReference type="Google" id="ProtNLM"/>
    </source>
</evidence>